<name>A0A518G1Y6_9BACT</name>
<proteinExistence type="predicted"/>
<dbReference type="InterPro" id="IPR019257">
    <property type="entry name" value="MeTrfase_dom"/>
</dbReference>
<gene>
    <name evidence="4" type="primary">egtD</name>
    <name evidence="4" type="ORF">Q31a_09040</name>
</gene>
<feature type="domain" description="Histidine-specific methyltransferase SAM-dependent" evidence="3">
    <location>
        <begin position="28"/>
        <end position="327"/>
    </location>
</feature>
<keyword evidence="1 4" id="KW-0489">Methyltransferase</keyword>
<dbReference type="GO" id="GO:0032259">
    <property type="term" value="P:methylation"/>
    <property type="evidence" value="ECO:0007669"/>
    <property type="project" value="UniProtKB-KW"/>
</dbReference>
<dbReference type="Gene3D" id="3.40.50.150">
    <property type="entry name" value="Vaccinia Virus protein VP39"/>
    <property type="match status" value="1"/>
</dbReference>
<dbReference type="KEGG" id="ahel:Q31a_09040"/>
<evidence type="ECO:0000256" key="1">
    <source>
        <dbReference type="ARBA" id="ARBA00022603"/>
    </source>
</evidence>
<organism evidence="4 5">
    <name type="scientific">Aureliella helgolandensis</name>
    <dbReference type="NCBI Taxonomy" id="2527968"/>
    <lineage>
        <taxon>Bacteria</taxon>
        <taxon>Pseudomonadati</taxon>
        <taxon>Planctomycetota</taxon>
        <taxon>Planctomycetia</taxon>
        <taxon>Pirellulales</taxon>
        <taxon>Pirellulaceae</taxon>
        <taxon>Aureliella</taxon>
    </lineage>
</organism>
<keyword evidence="2 4" id="KW-0808">Transferase</keyword>
<dbReference type="InterPro" id="IPR017804">
    <property type="entry name" value="MeTrfase_EgtD-like"/>
</dbReference>
<dbReference type="EC" id="2.1.1.44" evidence="4"/>
<accession>A0A518G1Y6</accession>
<protein>
    <submittedName>
        <fullName evidence="4">Histidine-specific methyltransferase EgtD</fullName>
        <ecNumber evidence="4">2.1.1.44</ecNumber>
    </submittedName>
</protein>
<dbReference type="SUPFAM" id="SSF53335">
    <property type="entry name" value="S-adenosyl-L-methionine-dependent methyltransferases"/>
    <property type="match status" value="1"/>
</dbReference>
<dbReference type="InterPro" id="IPR051128">
    <property type="entry name" value="EgtD_Methyltrsf_superfamily"/>
</dbReference>
<evidence type="ECO:0000313" key="4">
    <source>
        <dbReference type="EMBL" id="QDV22618.1"/>
    </source>
</evidence>
<dbReference type="PANTHER" id="PTHR43397">
    <property type="entry name" value="ERGOTHIONEINE BIOSYNTHESIS PROTEIN 1"/>
    <property type="match status" value="1"/>
</dbReference>
<dbReference type="PANTHER" id="PTHR43397:SF1">
    <property type="entry name" value="ERGOTHIONEINE BIOSYNTHESIS PROTEIN 1"/>
    <property type="match status" value="1"/>
</dbReference>
<dbReference type="GO" id="GO:0052706">
    <property type="term" value="F:L-histidine N(alpha)-methyltransferase activity"/>
    <property type="evidence" value="ECO:0007669"/>
    <property type="project" value="UniProtKB-EC"/>
</dbReference>
<dbReference type="AlphaFoldDB" id="A0A518G1Y6"/>
<dbReference type="Pfam" id="PF10017">
    <property type="entry name" value="Methyltransf_33"/>
    <property type="match status" value="1"/>
</dbReference>
<evidence type="ECO:0000313" key="5">
    <source>
        <dbReference type="Proteomes" id="UP000318017"/>
    </source>
</evidence>
<reference evidence="4 5" key="1">
    <citation type="submission" date="2019-02" db="EMBL/GenBank/DDBJ databases">
        <title>Deep-cultivation of Planctomycetes and their phenomic and genomic characterization uncovers novel biology.</title>
        <authorList>
            <person name="Wiegand S."/>
            <person name="Jogler M."/>
            <person name="Boedeker C."/>
            <person name="Pinto D."/>
            <person name="Vollmers J."/>
            <person name="Rivas-Marin E."/>
            <person name="Kohn T."/>
            <person name="Peeters S.H."/>
            <person name="Heuer A."/>
            <person name="Rast P."/>
            <person name="Oberbeckmann S."/>
            <person name="Bunk B."/>
            <person name="Jeske O."/>
            <person name="Meyerdierks A."/>
            <person name="Storesund J.E."/>
            <person name="Kallscheuer N."/>
            <person name="Luecker S."/>
            <person name="Lage O.M."/>
            <person name="Pohl T."/>
            <person name="Merkel B.J."/>
            <person name="Hornburger P."/>
            <person name="Mueller R.-W."/>
            <person name="Bruemmer F."/>
            <person name="Labrenz M."/>
            <person name="Spormann A.M."/>
            <person name="Op den Camp H."/>
            <person name="Overmann J."/>
            <person name="Amann R."/>
            <person name="Jetten M.S.M."/>
            <person name="Mascher T."/>
            <person name="Medema M.H."/>
            <person name="Devos D.P."/>
            <person name="Kaster A.-K."/>
            <person name="Ovreas L."/>
            <person name="Rohde M."/>
            <person name="Galperin M.Y."/>
            <person name="Jogler C."/>
        </authorList>
    </citation>
    <scope>NUCLEOTIDE SEQUENCE [LARGE SCALE GENOMIC DNA]</scope>
    <source>
        <strain evidence="4 5">Q31a</strain>
    </source>
</reference>
<dbReference type="PIRSF" id="PIRSF018005">
    <property type="entry name" value="UCP018005"/>
    <property type="match status" value="1"/>
</dbReference>
<dbReference type="EMBL" id="CP036298">
    <property type="protein sequence ID" value="QDV22618.1"/>
    <property type="molecule type" value="Genomic_DNA"/>
</dbReference>
<dbReference type="OrthoDB" id="5289726at2"/>
<dbReference type="NCBIfam" id="TIGR03438">
    <property type="entry name" value="egtD_ergothio"/>
    <property type="match status" value="1"/>
</dbReference>
<sequence length="328" mass="37117">MQQIVEFVEGAFAIDTDCPIQEERQQFYSDVLLGLASPSKYISSKYLYDAQGSALFDQICEVEEYYPTRTERLIMSQYTSQMADCIGTQAVLVELGSGSSIKTRVLLDSLKQPRAYVPVDVSREHLLQTVEGLERDYPGLQVQPIVADFTQQFELPDSIAEENVTVFFPGSTIGNLSALDAQRLLHQLTKLQHRRLGLLIGFDLVKDVRVLEAAYNDAAAVSDAFTLNVLHRINRELGGSFDVKQFEHHAFFNPEFSRIEIYLVSLCEQSVQVGDRVFQLGEGERILTEYSHKYSVEQFSEMATTAGFEMQHVWTDSQDYFAVAYLEA</sequence>
<dbReference type="Proteomes" id="UP000318017">
    <property type="component" value="Chromosome"/>
</dbReference>
<dbReference type="InterPro" id="IPR035094">
    <property type="entry name" value="EgtD"/>
</dbReference>
<keyword evidence="5" id="KW-1185">Reference proteome</keyword>
<evidence type="ECO:0000259" key="3">
    <source>
        <dbReference type="Pfam" id="PF10017"/>
    </source>
</evidence>
<dbReference type="InterPro" id="IPR029063">
    <property type="entry name" value="SAM-dependent_MTases_sf"/>
</dbReference>
<evidence type="ECO:0000256" key="2">
    <source>
        <dbReference type="ARBA" id="ARBA00022679"/>
    </source>
</evidence>
<dbReference type="RefSeq" id="WP_145074396.1">
    <property type="nucleotide sequence ID" value="NZ_CP036298.1"/>
</dbReference>